<dbReference type="Pfam" id="PF07963">
    <property type="entry name" value="N_methyl"/>
    <property type="match status" value="1"/>
</dbReference>
<dbReference type="PANTHER" id="PTHR30093">
    <property type="entry name" value="GENERAL SECRETION PATHWAY PROTEIN G"/>
    <property type="match status" value="1"/>
</dbReference>
<evidence type="ECO:0000256" key="1">
    <source>
        <dbReference type="ARBA" id="ARBA00004167"/>
    </source>
</evidence>
<keyword evidence="5 6" id="KW-0472">Membrane</keyword>
<keyword evidence="2" id="KW-0488">Methylation</keyword>
<dbReference type="InterPro" id="IPR045584">
    <property type="entry name" value="Pilin-like"/>
</dbReference>
<evidence type="ECO:0000313" key="8">
    <source>
        <dbReference type="Proteomes" id="UP001461341"/>
    </source>
</evidence>
<evidence type="ECO:0000256" key="5">
    <source>
        <dbReference type="ARBA" id="ARBA00023136"/>
    </source>
</evidence>
<gene>
    <name evidence="7" type="ORF">QBE54_07065</name>
</gene>
<evidence type="ECO:0000256" key="4">
    <source>
        <dbReference type="ARBA" id="ARBA00022989"/>
    </source>
</evidence>
<keyword evidence="4 6" id="KW-1133">Transmembrane helix</keyword>
<keyword evidence="3 6" id="KW-0812">Transmembrane</keyword>
<proteinExistence type="predicted"/>
<dbReference type="NCBIfam" id="TIGR02532">
    <property type="entry name" value="IV_pilin_GFxxxE"/>
    <property type="match status" value="1"/>
</dbReference>
<reference evidence="7 8" key="1">
    <citation type="submission" date="2023-03" db="EMBL/GenBank/DDBJ databases">
        <title>Novel Species.</title>
        <authorList>
            <person name="Ma S."/>
        </authorList>
    </citation>
    <scope>NUCLEOTIDE SEQUENCE [LARGE SCALE GENOMIC DNA]</scope>
    <source>
        <strain evidence="7 8">B11</strain>
    </source>
</reference>
<sequence>MWSVIRKKQRKKGEEGFTLIELIVVVAILGFLMAIAIPRYLTARVTAAQSATKANLHSLASALELYATENNQTTYPAAADVKNWLDDYIAQAPTPPAGGNNYVYAPLDSSGTQTGTFTSFVIWDPNSYGGKCYAVGPAGVIGEGAIDEDGETVNDAIVEAINAATGLSLTALPTTTQTLDW</sequence>
<dbReference type="EMBL" id="CP121689">
    <property type="protein sequence ID" value="WZL75353.1"/>
    <property type="molecule type" value="Genomic_DNA"/>
</dbReference>
<evidence type="ECO:0000313" key="7">
    <source>
        <dbReference type="EMBL" id="WZL75353.1"/>
    </source>
</evidence>
<dbReference type="InterPro" id="IPR012902">
    <property type="entry name" value="N_methyl_site"/>
</dbReference>
<dbReference type="PANTHER" id="PTHR30093:SF44">
    <property type="entry name" value="TYPE II SECRETION SYSTEM CORE PROTEIN G"/>
    <property type="match status" value="1"/>
</dbReference>
<dbReference type="InterPro" id="IPR000983">
    <property type="entry name" value="Bac_GSPG_pilin"/>
</dbReference>
<dbReference type="PROSITE" id="PS00409">
    <property type="entry name" value="PROKAR_NTER_METHYL"/>
    <property type="match status" value="1"/>
</dbReference>
<accession>A0ABZ2Y8K8</accession>
<organism evidence="7 8">
    <name type="scientific">Thermatribacter velox</name>
    <dbReference type="NCBI Taxonomy" id="3039681"/>
    <lineage>
        <taxon>Bacteria</taxon>
        <taxon>Pseudomonadati</taxon>
        <taxon>Atribacterota</taxon>
        <taxon>Atribacteria</taxon>
        <taxon>Atribacterales</taxon>
        <taxon>Thermatribacteraceae</taxon>
        <taxon>Thermatribacter</taxon>
    </lineage>
</organism>
<dbReference type="SUPFAM" id="SSF54523">
    <property type="entry name" value="Pili subunits"/>
    <property type="match status" value="1"/>
</dbReference>
<evidence type="ECO:0000256" key="6">
    <source>
        <dbReference type="SAM" id="Phobius"/>
    </source>
</evidence>
<evidence type="ECO:0000256" key="3">
    <source>
        <dbReference type="ARBA" id="ARBA00022692"/>
    </source>
</evidence>
<evidence type="ECO:0000256" key="2">
    <source>
        <dbReference type="ARBA" id="ARBA00022481"/>
    </source>
</evidence>
<dbReference type="Proteomes" id="UP001461341">
    <property type="component" value="Chromosome"/>
</dbReference>
<name>A0ABZ2Y8K8_9BACT</name>
<keyword evidence="8" id="KW-1185">Reference proteome</keyword>
<dbReference type="Gene3D" id="3.30.700.10">
    <property type="entry name" value="Glycoprotein, Type 4 Pilin"/>
    <property type="match status" value="1"/>
</dbReference>
<comment type="subcellular location">
    <subcellularLocation>
        <location evidence="1">Membrane</location>
        <topology evidence="1">Single-pass membrane protein</topology>
    </subcellularLocation>
</comment>
<protein>
    <submittedName>
        <fullName evidence="7">Type II secretion system protein</fullName>
    </submittedName>
</protein>
<dbReference type="PRINTS" id="PR00813">
    <property type="entry name" value="BCTERIALGSPG"/>
</dbReference>
<dbReference type="RefSeq" id="WP_369017500.1">
    <property type="nucleotide sequence ID" value="NZ_CP121689.1"/>
</dbReference>
<feature type="transmembrane region" description="Helical" evidence="6">
    <location>
        <begin position="20"/>
        <end position="41"/>
    </location>
</feature>